<gene>
    <name evidence="5" type="ORF">METZ01_LOCUS334955</name>
</gene>
<dbReference type="PANTHER" id="PTHR43087">
    <property type="entry name" value="LYSINE/ARGININE/ORNITHINE TRANSPORT SYSTEM KINASE"/>
    <property type="match status" value="1"/>
</dbReference>
<proteinExistence type="predicted"/>
<reference evidence="5" key="1">
    <citation type="submission" date="2018-05" db="EMBL/GenBank/DDBJ databases">
        <authorList>
            <person name="Lanie J.A."/>
            <person name="Ng W.-L."/>
            <person name="Kazmierczak K.M."/>
            <person name="Andrzejewski T.M."/>
            <person name="Davidsen T.M."/>
            <person name="Wayne K.J."/>
            <person name="Tettelin H."/>
            <person name="Glass J.I."/>
            <person name="Rusch D."/>
            <person name="Podicherti R."/>
            <person name="Tsui H.-C.T."/>
            <person name="Winkler M.E."/>
        </authorList>
    </citation>
    <scope>NUCLEOTIDE SEQUENCE</scope>
</reference>
<evidence type="ECO:0000256" key="3">
    <source>
        <dbReference type="ARBA" id="ARBA00023134"/>
    </source>
</evidence>
<sequence>VLSELILGIRAQSSLSIAQAISLIESDREKGFQLLADLYEHTGNAYRIGITGPPGAGKSTLTH</sequence>
<evidence type="ECO:0000256" key="1">
    <source>
        <dbReference type="ARBA" id="ARBA00022741"/>
    </source>
</evidence>
<dbReference type="GO" id="GO:0005525">
    <property type="term" value="F:GTP binding"/>
    <property type="evidence" value="ECO:0007669"/>
    <property type="project" value="UniProtKB-KW"/>
</dbReference>
<dbReference type="InterPro" id="IPR052040">
    <property type="entry name" value="GTPase/Isobutyryl-CoA_mutase"/>
</dbReference>
<accession>A0A382QCY6</accession>
<dbReference type="InterPro" id="IPR027417">
    <property type="entry name" value="P-loop_NTPase"/>
</dbReference>
<keyword evidence="4" id="KW-0143">Chaperone</keyword>
<evidence type="ECO:0000256" key="4">
    <source>
        <dbReference type="ARBA" id="ARBA00023186"/>
    </source>
</evidence>
<dbReference type="EMBL" id="UINC01112865">
    <property type="protein sequence ID" value="SVC82101.1"/>
    <property type="molecule type" value="Genomic_DNA"/>
</dbReference>
<evidence type="ECO:0008006" key="6">
    <source>
        <dbReference type="Google" id="ProtNLM"/>
    </source>
</evidence>
<protein>
    <recommendedName>
        <fullName evidence="6">Methylmalonyl Co-A mutase-associated GTPase MeaB</fullName>
    </recommendedName>
</protein>
<keyword evidence="3" id="KW-0342">GTP-binding</keyword>
<dbReference type="SUPFAM" id="SSF52540">
    <property type="entry name" value="P-loop containing nucleoside triphosphate hydrolases"/>
    <property type="match status" value="1"/>
</dbReference>
<dbReference type="GO" id="GO:0016787">
    <property type="term" value="F:hydrolase activity"/>
    <property type="evidence" value="ECO:0007669"/>
    <property type="project" value="UniProtKB-KW"/>
</dbReference>
<keyword evidence="2" id="KW-0378">Hydrolase</keyword>
<evidence type="ECO:0000256" key="2">
    <source>
        <dbReference type="ARBA" id="ARBA00022801"/>
    </source>
</evidence>
<dbReference type="Pfam" id="PF03308">
    <property type="entry name" value="MeaB"/>
    <property type="match status" value="1"/>
</dbReference>
<dbReference type="AlphaFoldDB" id="A0A382QCY6"/>
<organism evidence="5">
    <name type="scientific">marine metagenome</name>
    <dbReference type="NCBI Taxonomy" id="408172"/>
    <lineage>
        <taxon>unclassified sequences</taxon>
        <taxon>metagenomes</taxon>
        <taxon>ecological metagenomes</taxon>
    </lineage>
</organism>
<feature type="non-terminal residue" evidence="5">
    <location>
        <position position="1"/>
    </location>
</feature>
<name>A0A382QCY6_9ZZZZ</name>
<keyword evidence="1" id="KW-0547">Nucleotide-binding</keyword>
<dbReference type="PANTHER" id="PTHR43087:SF1">
    <property type="entry name" value="LAO_AO TRANSPORT SYSTEM ATPASE"/>
    <property type="match status" value="1"/>
</dbReference>
<feature type="non-terminal residue" evidence="5">
    <location>
        <position position="63"/>
    </location>
</feature>
<evidence type="ECO:0000313" key="5">
    <source>
        <dbReference type="EMBL" id="SVC82101.1"/>
    </source>
</evidence>
<dbReference type="Gene3D" id="3.40.50.300">
    <property type="entry name" value="P-loop containing nucleotide triphosphate hydrolases"/>
    <property type="match status" value="1"/>
</dbReference>